<reference evidence="2 3" key="1">
    <citation type="journal article" date="2019" name="PLoS ONE">
        <title>Comparative genome analysis indicates high evolutionary potential of pathogenicity genes in Colletotrichum tanaceti.</title>
        <authorList>
            <person name="Lelwala R.V."/>
            <person name="Korhonen P.K."/>
            <person name="Young N.D."/>
            <person name="Scott J.B."/>
            <person name="Ades P.A."/>
            <person name="Gasser R.B."/>
            <person name="Taylor P.W.J."/>
        </authorList>
    </citation>
    <scope>NUCLEOTIDE SEQUENCE [LARGE SCALE GENOMIC DNA]</scope>
    <source>
        <strain evidence="2">BRIP57314</strain>
    </source>
</reference>
<dbReference type="Proteomes" id="UP000310108">
    <property type="component" value="Unassembled WGS sequence"/>
</dbReference>
<evidence type="ECO:0000256" key="1">
    <source>
        <dbReference type="SAM" id="SignalP"/>
    </source>
</evidence>
<sequence>MRFTLVLALLPALSVALDGNSVESPVGDKQFVPTWEFEPFPGEKVVLNGTVEQVVAELEQINPGYSPFSPDAQAADLAQADASLSSARAKAQRPEIYPRDKVLCNTSKWGNVDTYSSDQGYIHLLGVKGLPRGDPGPGNCGRVSCGYKAAIWFCNDNKRHIVLDNFQQTAFMVKVIKHYCSANSPNVFNGQAFDQKGNWNVVLSRANC</sequence>
<feature type="chain" id="PRO_5020520789" description="Secreted protein" evidence="1">
    <location>
        <begin position="17"/>
        <end position="208"/>
    </location>
</feature>
<protein>
    <recommendedName>
        <fullName evidence="4">Secreted protein</fullName>
    </recommendedName>
</protein>
<keyword evidence="1" id="KW-0732">Signal</keyword>
<keyword evidence="3" id="KW-1185">Reference proteome</keyword>
<accession>A0A4U6XN69</accession>
<dbReference type="AlphaFoldDB" id="A0A4U6XN69"/>
<evidence type="ECO:0000313" key="2">
    <source>
        <dbReference type="EMBL" id="TKW57137.1"/>
    </source>
</evidence>
<dbReference type="OrthoDB" id="3552888at2759"/>
<dbReference type="PANTHER" id="PTHR35605:SF1">
    <property type="entry name" value="ECP2 EFFECTOR PROTEIN DOMAIN-CONTAINING PROTEIN-RELATED"/>
    <property type="match status" value="1"/>
</dbReference>
<dbReference type="STRING" id="1306861.A0A4U6XN69"/>
<evidence type="ECO:0008006" key="4">
    <source>
        <dbReference type="Google" id="ProtNLM"/>
    </source>
</evidence>
<evidence type="ECO:0000313" key="3">
    <source>
        <dbReference type="Proteomes" id="UP000310108"/>
    </source>
</evidence>
<feature type="signal peptide" evidence="1">
    <location>
        <begin position="1"/>
        <end position="16"/>
    </location>
</feature>
<name>A0A4U6XN69_9PEZI</name>
<proteinExistence type="predicted"/>
<dbReference type="PANTHER" id="PTHR35605">
    <property type="entry name" value="ECP2 EFFECTOR PROTEIN DOMAIN-CONTAINING PROTEIN-RELATED"/>
    <property type="match status" value="1"/>
</dbReference>
<gene>
    <name evidence="2" type="ORF">CTA1_9064</name>
</gene>
<dbReference type="EMBL" id="PJEX01000049">
    <property type="protein sequence ID" value="TKW57137.1"/>
    <property type="molecule type" value="Genomic_DNA"/>
</dbReference>
<organism evidence="2 3">
    <name type="scientific">Colletotrichum tanaceti</name>
    <dbReference type="NCBI Taxonomy" id="1306861"/>
    <lineage>
        <taxon>Eukaryota</taxon>
        <taxon>Fungi</taxon>
        <taxon>Dikarya</taxon>
        <taxon>Ascomycota</taxon>
        <taxon>Pezizomycotina</taxon>
        <taxon>Sordariomycetes</taxon>
        <taxon>Hypocreomycetidae</taxon>
        <taxon>Glomerellales</taxon>
        <taxon>Glomerellaceae</taxon>
        <taxon>Colletotrichum</taxon>
        <taxon>Colletotrichum destructivum species complex</taxon>
    </lineage>
</organism>
<comment type="caution">
    <text evidence="2">The sequence shown here is derived from an EMBL/GenBank/DDBJ whole genome shotgun (WGS) entry which is preliminary data.</text>
</comment>